<dbReference type="Gene3D" id="2.160.20.10">
    <property type="entry name" value="Single-stranded right-handed beta-helix, Pectin lyase-like"/>
    <property type="match status" value="1"/>
</dbReference>
<dbReference type="Gene3D" id="2.160.20.110">
    <property type="match status" value="1"/>
</dbReference>
<name>A0A845G900_9BURK</name>
<dbReference type="EMBL" id="WWCW01000140">
    <property type="protein sequence ID" value="MYM90774.1"/>
    <property type="molecule type" value="Genomic_DNA"/>
</dbReference>
<gene>
    <name evidence="6" type="ORF">GTP91_26825</name>
</gene>
<evidence type="ECO:0000256" key="4">
    <source>
        <dbReference type="SAM" id="SignalP"/>
    </source>
</evidence>
<dbReference type="InterPro" id="IPR008638">
    <property type="entry name" value="FhaB/CdiA-like_TPS"/>
</dbReference>
<dbReference type="InterPro" id="IPR011050">
    <property type="entry name" value="Pectin_lyase_fold/virulence"/>
</dbReference>
<dbReference type="SUPFAM" id="SSF51126">
    <property type="entry name" value="Pectin lyase-like"/>
    <property type="match status" value="1"/>
</dbReference>
<accession>A0A845G900</accession>
<feature type="non-terminal residue" evidence="6">
    <location>
        <position position="2036"/>
    </location>
</feature>
<evidence type="ECO:0000256" key="1">
    <source>
        <dbReference type="ARBA" id="ARBA00004613"/>
    </source>
</evidence>
<proteinExistence type="predicted"/>
<dbReference type="PANTHER" id="PTHR12338:SF8">
    <property type="entry name" value="HEME_HEMOPEXIN-BINDING PROTEIN"/>
    <property type="match status" value="1"/>
</dbReference>
<dbReference type="InterPro" id="IPR041248">
    <property type="entry name" value="YDG"/>
</dbReference>
<comment type="caution">
    <text evidence="6">The sequence shown here is derived from an EMBL/GenBank/DDBJ whole genome shotgun (WGS) entry which is preliminary data.</text>
</comment>
<protein>
    <submittedName>
        <fullName evidence="6">Filamentous hemagglutinin N-terminal domain-containing protein</fullName>
    </submittedName>
</protein>
<dbReference type="Pfam" id="PF05860">
    <property type="entry name" value="TPS"/>
    <property type="match status" value="1"/>
</dbReference>
<dbReference type="RefSeq" id="WP_161099506.1">
    <property type="nucleotide sequence ID" value="NZ_WWCW01000140.1"/>
</dbReference>
<dbReference type="Proteomes" id="UP000470302">
    <property type="component" value="Unassembled WGS sequence"/>
</dbReference>
<comment type="subcellular location">
    <subcellularLocation>
        <location evidence="1">Secreted</location>
    </subcellularLocation>
</comment>
<evidence type="ECO:0000256" key="2">
    <source>
        <dbReference type="ARBA" id="ARBA00022525"/>
    </source>
</evidence>
<dbReference type="SMART" id="SM00912">
    <property type="entry name" value="Haemagg_act"/>
    <property type="match status" value="1"/>
</dbReference>
<feature type="domain" description="Filamentous haemagglutinin FhaB/tRNA nuclease CdiA-like TPS" evidence="5">
    <location>
        <begin position="34"/>
        <end position="145"/>
    </location>
</feature>
<dbReference type="GO" id="GO:0005576">
    <property type="term" value="C:extracellular region"/>
    <property type="evidence" value="ECO:0007669"/>
    <property type="project" value="UniProtKB-SubCell"/>
</dbReference>
<dbReference type="InterPro" id="IPR050909">
    <property type="entry name" value="Bact_Autotransporter_VF"/>
</dbReference>
<organism evidence="6 7">
    <name type="scientific">Duganella vulcania</name>
    <dbReference type="NCBI Taxonomy" id="2692166"/>
    <lineage>
        <taxon>Bacteria</taxon>
        <taxon>Pseudomonadati</taxon>
        <taxon>Pseudomonadota</taxon>
        <taxon>Betaproteobacteria</taxon>
        <taxon>Burkholderiales</taxon>
        <taxon>Oxalobacteraceae</taxon>
        <taxon>Telluria group</taxon>
        <taxon>Duganella</taxon>
    </lineage>
</organism>
<dbReference type="NCBIfam" id="TIGR01901">
    <property type="entry name" value="adhes_NPXG"/>
    <property type="match status" value="1"/>
</dbReference>
<evidence type="ECO:0000313" key="6">
    <source>
        <dbReference type="EMBL" id="MYM90774.1"/>
    </source>
</evidence>
<evidence type="ECO:0000256" key="3">
    <source>
        <dbReference type="ARBA" id="ARBA00022729"/>
    </source>
</evidence>
<feature type="chain" id="PRO_5032941506" evidence="4">
    <location>
        <begin position="37"/>
        <end position="2036"/>
    </location>
</feature>
<dbReference type="Pfam" id="PF18657">
    <property type="entry name" value="YDG"/>
    <property type="match status" value="4"/>
</dbReference>
<keyword evidence="3 4" id="KW-0732">Signal</keyword>
<dbReference type="PANTHER" id="PTHR12338">
    <property type="entry name" value="AUTOTRANSPORTER"/>
    <property type="match status" value="1"/>
</dbReference>
<feature type="signal peptide" evidence="4">
    <location>
        <begin position="1"/>
        <end position="36"/>
    </location>
</feature>
<reference evidence="6 7" key="1">
    <citation type="submission" date="2020-01" db="EMBL/GenBank/DDBJ databases">
        <title>Novel species isolated from a subtropical stream in China.</title>
        <authorList>
            <person name="Lu H."/>
        </authorList>
    </citation>
    <scope>NUCLEOTIDE SEQUENCE [LARGE SCALE GENOMIC DNA]</scope>
    <source>
        <strain evidence="6 7">FT82W</strain>
    </source>
</reference>
<keyword evidence="2" id="KW-0964">Secreted</keyword>
<dbReference type="InterPro" id="IPR012334">
    <property type="entry name" value="Pectin_lyas_fold"/>
</dbReference>
<sequence length="2036" mass="201133">MKADTSRSTQRRAHAAPLRRKLIAVMVAACYSTAQAGPSNPTVVAGQASFNLQGKTYSITNTPNTIINWQSFSVAPDEITRFIQQSADSKVLNRITGQNPTQILGSLQSNGKVFLINPNGVIFGAGSRVDVNGLVASSLAISNADFLAGKNNFSGDATAGKVSNAGTITTPSGGQIFLVAPAVENSGVISAPNGDVVLAAGHSVQLFDSKDPNVQVVVSAPADQALNLGQIVAQGGRVGVYGALVNQRGGINANSAVRGANGQIILKASGTTLLEAGSTTTATGSNLATGGDIRLLGDRVGLTGNAVVDASGAAGGGTVLVGGDYQGKNAAVQNAQQAYVGKDSVIRADATANGDGGKVIVWSDQATQMFGAISARGGADGGNGGFVETSGHYLNMQGTVDTLAPKGATGKLLLDPSDVYIADNSGVYGVPNSVGNLNLVTGGTTFLESGSVQDSLLLTGTLHTALLANNVTVATGNPNGSGGGDISVLSEILLPSGRTLSLTADRDINLKAAITGGNGDLVLTSGRSIVQVTEPISALTVHNINAMAVTNITLANDSNAIGGYASLQATNGNVVLTGSSVNLANSLAGGTLTATAQTGDLRVSGNVTSTGNMTLTSAKTNGVATVDSGMSVLSSGGNVVVQADNMTLNGTLSATTTHGVRLTPYSDATAIQVGAGATDAAGVLGLSNTELTHIQLPVNGWLSIGDAAGGSGYGSGTGNLSVVGNLDLTGGQNAGTLTLYSQGGNISVASGAAVKNTGALSLITHSSGDYRITNAGSLTSASGINLYAGKMTLAGGTLNSSSVSLGSTNAVDIGATGNPSNTLALTSADLASANASWLTIDNNNQSAAGNIVVSQPLTLANSLALTATGSIAMQAAVTTGGLALNAGSGISATGSVTVNGIFNLQAGSWSQVGSLPSFSATDFRIAGGSFVRAASGDGATAPYHLVDVYGLQGMASLSSAYSYTLDNDIDASQTAHWNSMGGGNYKGFKPIGDLDHAYAGVFDGNHKSISGLYINLPTTNQVGLFSVLGSGTIRDVRIAGATVEGNNYTGVLAGSIQMGGTVSGVAIESNVYGNGTNLGGLAGYSNGAIGTSYVVGNVIGKNAYSVGSTGGLLGGNGMYGTLNTTYSSGDVKTSTNDVVHALVGAGANGGAVTSSYYSAAGAGSDSAGAAGLTSAQMMQQASFSGFDFTGGTSVWRIYAGHTTPLLRGFLTPLSVHVTGTGNGKIYDGQPVAFSQTYTHADVSGALGFDGAVNVGTYTLGGLYSRRYDISYDALPQVEISARHITATVTGASKTYDRLTDLVLGTSDGVYDFSYGNIVGTDKPGISGTLSFADKTAGTGKTVTVASPSLTNNPYGNYVLDGAVTGSGTINKAQLAISGLSAPGRTYDGTTDITVNGTASITPISGDAVTLSGSNSAKLQNKNAGASKLVLLDLNGYTLSGDDAGNYMLVSPPSLMTEIAPAQLSVSGVTANNRVYNMDWNPAASQYGTGATLNVAGGTISGVIGSDVVTLSTGSGSFADRHVGTGKSVTVNGFTLGGADGGNYVVTGLPTGLTANITPAPLTLNLASREYNNTTNATFTGATLGGLLGMPEGPLDAVSLLIGEGSTLSYVDKNVGVNKVVNITGSQPGLTGSGAGDYTLNAGARGTITARPTSTWSGTGGGLWSAAGNWTDSIAPDGANVLAAVIGGSAGTITYDASAGNVKLNTLTVGSGSQLALTAGTLIVNGASNLTGATLTLNGGNMVQNGAMTVSNLALTNGVLSGTNSAANVTAYNLTQTSNGSIDMSGSLNVYSNGNLSIGNARAQSGITLVAGEGSGAISQTGALQTDSLHAFATNGIALTNTGNHVNAFAASNGVGNIELTNTVSSGELALGALTTTNGKIVIDNHGGIHTGGTIHAYNGGVSITAHSPITISDQVVGDDIALSASTDITLLSGSQLNATNTIKMTATNNIVLGGLLSVTSPTGSISALSTNGSISVGSATTINSNGAPVSLAAPLGSVSAGSVSLGAGTVPVIDSGSGTAAAAAQAAAEAAAKAAA</sequence>
<evidence type="ECO:0000259" key="5">
    <source>
        <dbReference type="SMART" id="SM00912"/>
    </source>
</evidence>
<evidence type="ECO:0000313" key="7">
    <source>
        <dbReference type="Proteomes" id="UP000470302"/>
    </source>
</evidence>